<evidence type="ECO:0000256" key="2">
    <source>
        <dbReference type="ARBA" id="ARBA00008655"/>
    </source>
</evidence>
<evidence type="ECO:0000256" key="5">
    <source>
        <dbReference type="ARBA" id="ARBA00022989"/>
    </source>
</evidence>
<protein>
    <submittedName>
        <fullName evidence="10">Lysophosphatidylcholine acyltransferase</fullName>
    </submittedName>
</protein>
<evidence type="ECO:0000259" key="9">
    <source>
        <dbReference type="Pfam" id="PF01553"/>
    </source>
</evidence>
<dbReference type="PANTHER" id="PTHR23063:SF52">
    <property type="entry name" value="LYSOPHOSPHATIDYLCHOLINE ACYLTRANSFERASE"/>
    <property type="match status" value="1"/>
</dbReference>
<dbReference type="EMBL" id="JANTQA010000057">
    <property type="protein sequence ID" value="KAJ3429110.1"/>
    <property type="molecule type" value="Genomic_DNA"/>
</dbReference>
<keyword evidence="6" id="KW-0443">Lipid metabolism</keyword>
<feature type="domain" description="Phospholipid/glycerol acyltransferase" evidence="9">
    <location>
        <begin position="1"/>
        <end position="82"/>
    </location>
</feature>
<evidence type="ECO:0000256" key="6">
    <source>
        <dbReference type="ARBA" id="ARBA00023098"/>
    </source>
</evidence>
<evidence type="ECO:0000313" key="11">
    <source>
        <dbReference type="Proteomes" id="UP001146793"/>
    </source>
</evidence>
<name>A0AAV7YJI9_9EUKA</name>
<dbReference type="GO" id="GO:0006629">
    <property type="term" value="P:lipid metabolic process"/>
    <property type="evidence" value="ECO:0007669"/>
    <property type="project" value="UniProtKB-KW"/>
</dbReference>
<evidence type="ECO:0000256" key="1">
    <source>
        <dbReference type="ARBA" id="ARBA00004370"/>
    </source>
</evidence>
<dbReference type="GO" id="GO:0016020">
    <property type="term" value="C:membrane"/>
    <property type="evidence" value="ECO:0007669"/>
    <property type="project" value="UniProtKB-SubCell"/>
</dbReference>
<proteinExistence type="inferred from homology"/>
<evidence type="ECO:0000313" key="10">
    <source>
        <dbReference type="EMBL" id="KAJ3429110.1"/>
    </source>
</evidence>
<keyword evidence="4" id="KW-0812">Transmembrane</keyword>
<evidence type="ECO:0000256" key="3">
    <source>
        <dbReference type="ARBA" id="ARBA00022679"/>
    </source>
</evidence>
<sequence length="145" mass="16739">MKDAVARVPVVGTINTLTQGVYMNRNTKNSVLIEEIKQRYKSNDYIPLCVFSEGTTTNGKGVIMFKKGIFETGYTIHPICIKYKGGFPFKFTQINFTHQNIFFLVFSLFSNPLNYLEITYLDPYEPSQEEKEDPILFANNFRKVI</sequence>
<accession>A0AAV7YJI9</accession>
<keyword evidence="3" id="KW-0808">Transferase</keyword>
<reference evidence="10" key="1">
    <citation type="submission" date="2022-08" db="EMBL/GenBank/DDBJ databases">
        <title>Novel sulphate-reducing endosymbionts in the free-living metamonad Anaeramoeba.</title>
        <authorList>
            <person name="Jerlstrom-Hultqvist J."/>
            <person name="Cepicka I."/>
            <person name="Gallot-Lavallee L."/>
            <person name="Salas-Leiva D."/>
            <person name="Curtis B.A."/>
            <person name="Zahonova K."/>
            <person name="Pipaliya S."/>
            <person name="Dacks J."/>
            <person name="Roger A.J."/>
        </authorList>
    </citation>
    <scope>NUCLEOTIDE SEQUENCE</scope>
    <source>
        <strain evidence="10">Busselton2</strain>
    </source>
</reference>
<dbReference type="InterPro" id="IPR002123">
    <property type="entry name" value="Plipid/glycerol_acylTrfase"/>
</dbReference>
<dbReference type="SUPFAM" id="SSF69593">
    <property type="entry name" value="Glycerol-3-phosphate (1)-acyltransferase"/>
    <property type="match status" value="1"/>
</dbReference>
<keyword evidence="5" id="KW-1133">Transmembrane helix</keyword>
<dbReference type="AlphaFoldDB" id="A0AAV7YJI9"/>
<organism evidence="10 11">
    <name type="scientific">Anaeramoeba flamelloides</name>
    <dbReference type="NCBI Taxonomy" id="1746091"/>
    <lineage>
        <taxon>Eukaryota</taxon>
        <taxon>Metamonada</taxon>
        <taxon>Anaeramoebidae</taxon>
        <taxon>Anaeramoeba</taxon>
    </lineage>
</organism>
<dbReference type="GO" id="GO:0016746">
    <property type="term" value="F:acyltransferase activity"/>
    <property type="evidence" value="ECO:0007669"/>
    <property type="project" value="UniProtKB-KW"/>
</dbReference>
<comment type="caution">
    <text evidence="10">The sequence shown here is derived from an EMBL/GenBank/DDBJ whole genome shotgun (WGS) entry which is preliminary data.</text>
</comment>
<evidence type="ECO:0000256" key="4">
    <source>
        <dbReference type="ARBA" id="ARBA00022692"/>
    </source>
</evidence>
<comment type="similarity">
    <text evidence="2">Belongs to the 1-acyl-sn-glycerol-3-phosphate acyltransferase family.</text>
</comment>
<keyword evidence="8 10" id="KW-0012">Acyltransferase</keyword>
<evidence type="ECO:0000256" key="7">
    <source>
        <dbReference type="ARBA" id="ARBA00023136"/>
    </source>
</evidence>
<evidence type="ECO:0000256" key="8">
    <source>
        <dbReference type="ARBA" id="ARBA00023315"/>
    </source>
</evidence>
<dbReference type="Proteomes" id="UP001146793">
    <property type="component" value="Unassembled WGS sequence"/>
</dbReference>
<dbReference type="PANTHER" id="PTHR23063">
    <property type="entry name" value="PHOSPHOLIPID ACYLTRANSFERASE"/>
    <property type="match status" value="1"/>
</dbReference>
<keyword evidence="7" id="KW-0472">Membrane</keyword>
<comment type="subcellular location">
    <subcellularLocation>
        <location evidence="1">Membrane</location>
    </subcellularLocation>
</comment>
<dbReference type="Pfam" id="PF01553">
    <property type="entry name" value="Acyltransferase"/>
    <property type="match status" value="1"/>
</dbReference>
<gene>
    <name evidence="10" type="ORF">M0812_24449</name>
</gene>